<evidence type="ECO:0000256" key="2">
    <source>
        <dbReference type="ARBA" id="ARBA00033753"/>
    </source>
</evidence>
<dbReference type="PROSITE" id="PS01318">
    <property type="entry name" value="TSAA_1"/>
    <property type="match status" value="1"/>
</dbReference>
<protein>
    <recommendedName>
        <fullName evidence="8">TsaA-like domain-containing protein</fullName>
    </recommendedName>
</protein>
<evidence type="ECO:0000259" key="4">
    <source>
        <dbReference type="PROSITE" id="PS50812"/>
    </source>
</evidence>
<dbReference type="EMBL" id="CYKH01000199">
    <property type="protein sequence ID" value="CUE81346.1"/>
    <property type="molecule type" value="Genomic_DNA"/>
</dbReference>
<dbReference type="PANTHER" id="PTHR12818:SF0">
    <property type="entry name" value="TRNA (ADENINE(37)-N6)-METHYLTRANSFERASE"/>
    <property type="match status" value="1"/>
</dbReference>
<keyword evidence="1" id="KW-0949">S-adenosyl-L-methionine</keyword>
<gene>
    <name evidence="6" type="ORF">BSAL_56575</name>
</gene>
<dbReference type="SUPFAM" id="SSF63748">
    <property type="entry name" value="Tudor/PWWP/MBT"/>
    <property type="match status" value="1"/>
</dbReference>
<evidence type="ECO:0000256" key="1">
    <source>
        <dbReference type="ARBA" id="ARBA00022691"/>
    </source>
</evidence>
<sequence length="417" mass="45418">MSANASSTNGSSSAVNKPVGENTHSKKRERSSTEGSTDATSAVAPHRKGPAVAQHYFAVDDIVWIRPQGLPFWPAEVRSVDDKKNTVTCVLFNPPALSAGQKRPTPVATTPNAVSLNEEQQHAAPLTTSSSVTEEEEVVVTSQTKRVFFFDKLQDEPSLLSVVEDRLDRKKHDVSAYEFAFVAAVRRANSLVRIPLSPAMLTPFPVCGVGIVHSFMRTHVSAPRQPSTKEFLPQSAVIMLKPGLENAVRDLQGFERIWVLFHFSYAVGMKQSERNGSENATGFKTMIVPPRDTVARGVFATRSPHRPNGIGLSCVRLVKVQGLEVHIADHDLLHGTPVLDIKPYLPFCDAHPNAKAGWVQELDERGGGLADHRGVADASIAVHRNFDQHRQGALVSSDGKEESAAAEVVTKKLTRHA</sequence>
<reference evidence="7" key="1">
    <citation type="submission" date="2015-09" db="EMBL/GenBank/DDBJ databases">
        <authorList>
            <consortium name="Pathogen Informatics"/>
        </authorList>
    </citation>
    <scope>NUCLEOTIDE SEQUENCE [LARGE SCALE GENOMIC DNA]</scope>
    <source>
        <strain evidence="7">Lake Konstanz</strain>
    </source>
</reference>
<feature type="compositionally biased region" description="Low complexity" evidence="3">
    <location>
        <begin position="1"/>
        <end position="16"/>
    </location>
</feature>
<evidence type="ECO:0000313" key="7">
    <source>
        <dbReference type="Proteomes" id="UP000051952"/>
    </source>
</evidence>
<dbReference type="OMA" id="IHIADHD"/>
<feature type="domain" description="TsaA-like" evidence="5">
    <location>
        <begin position="206"/>
        <end position="353"/>
    </location>
</feature>
<dbReference type="Gene3D" id="2.30.30.140">
    <property type="match status" value="1"/>
</dbReference>
<proteinExistence type="inferred from homology"/>
<dbReference type="VEuPathDB" id="TriTrypDB:BSAL_56575"/>
<dbReference type="InterPro" id="IPR023368">
    <property type="entry name" value="UPF0066_cons_site"/>
</dbReference>
<comment type="similarity">
    <text evidence="2">Belongs to the tRNA methyltransferase O family.</text>
</comment>
<organism evidence="6 7">
    <name type="scientific">Bodo saltans</name>
    <name type="common">Flagellated protozoan</name>
    <dbReference type="NCBI Taxonomy" id="75058"/>
    <lineage>
        <taxon>Eukaryota</taxon>
        <taxon>Discoba</taxon>
        <taxon>Euglenozoa</taxon>
        <taxon>Kinetoplastea</taxon>
        <taxon>Metakinetoplastina</taxon>
        <taxon>Eubodonida</taxon>
        <taxon>Bodonidae</taxon>
        <taxon>Bodo</taxon>
    </lineage>
</organism>
<dbReference type="PANTHER" id="PTHR12818">
    <property type="entry name" value="TRNA (ADENINE(37)-N6)-METHYLTRANSFERASE"/>
    <property type="match status" value="1"/>
</dbReference>
<dbReference type="PROSITE" id="PS50812">
    <property type="entry name" value="PWWP"/>
    <property type="match status" value="1"/>
</dbReference>
<name>A0A0S4IN67_BODSA</name>
<evidence type="ECO:0000259" key="5">
    <source>
        <dbReference type="PROSITE" id="PS51668"/>
    </source>
</evidence>
<dbReference type="OrthoDB" id="4882at2759"/>
<dbReference type="InterPro" id="IPR000313">
    <property type="entry name" value="PWWP_dom"/>
</dbReference>
<dbReference type="InterPro" id="IPR023370">
    <property type="entry name" value="TrmO-like_N"/>
</dbReference>
<dbReference type="CDD" id="cd09281">
    <property type="entry name" value="UPF0066"/>
    <property type="match status" value="1"/>
</dbReference>
<dbReference type="NCBIfam" id="TIGR00104">
    <property type="entry name" value="tRNA_TsaA"/>
    <property type="match status" value="1"/>
</dbReference>
<dbReference type="Pfam" id="PF01980">
    <property type="entry name" value="TrmO_N"/>
    <property type="match status" value="1"/>
</dbReference>
<dbReference type="Proteomes" id="UP000051952">
    <property type="component" value="Unassembled WGS sequence"/>
</dbReference>
<dbReference type="AlphaFoldDB" id="A0A0S4IN67"/>
<dbReference type="SUPFAM" id="SSF118196">
    <property type="entry name" value="YaeB-like"/>
    <property type="match status" value="1"/>
</dbReference>
<evidence type="ECO:0000313" key="6">
    <source>
        <dbReference type="EMBL" id="CUE81346.1"/>
    </source>
</evidence>
<keyword evidence="7" id="KW-1185">Reference proteome</keyword>
<dbReference type="InterPro" id="IPR036414">
    <property type="entry name" value="YaeB_N_sf"/>
</dbReference>
<dbReference type="InterPro" id="IPR036413">
    <property type="entry name" value="YaeB-like_sf"/>
</dbReference>
<feature type="domain" description="PWWP" evidence="4">
    <location>
        <begin position="59"/>
        <end position="77"/>
    </location>
</feature>
<evidence type="ECO:0008006" key="8">
    <source>
        <dbReference type="Google" id="ProtNLM"/>
    </source>
</evidence>
<evidence type="ECO:0000256" key="3">
    <source>
        <dbReference type="SAM" id="MobiDB-lite"/>
    </source>
</evidence>
<dbReference type="InterPro" id="IPR040372">
    <property type="entry name" value="YaeB-like"/>
</dbReference>
<dbReference type="Gene3D" id="2.40.30.70">
    <property type="entry name" value="YaeB-like"/>
    <property type="match status" value="1"/>
</dbReference>
<accession>A0A0S4IN67</accession>
<feature type="region of interest" description="Disordered" evidence="3">
    <location>
        <begin position="1"/>
        <end position="48"/>
    </location>
</feature>
<dbReference type="PROSITE" id="PS51668">
    <property type="entry name" value="TSAA_2"/>
    <property type="match status" value="1"/>
</dbReference>